<name>A0A4S2JDA3_9HYME</name>
<organism evidence="1 2">
    <name type="scientific">Temnothorax longispinosus</name>
    <dbReference type="NCBI Taxonomy" id="300112"/>
    <lineage>
        <taxon>Eukaryota</taxon>
        <taxon>Metazoa</taxon>
        <taxon>Ecdysozoa</taxon>
        <taxon>Arthropoda</taxon>
        <taxon>Hexapoda</taxon>
        <taxon>Insecta</taxon>
        <taxon>Pterygota</taxon>
        <taxon>Neoptera</taxon>
        <taxon>Endopterygota</taxon>
        <taxon>Hymenoptera</taxon>
        <taxon>Apocrita</taxon>
        <taxon>Aculeata</taxon>
        <taxon>Formicoidea</taxon>
        <taxon>Formicidae</taxon>
        <taxon>Myrmicinae</taxon>
        <taxon>Temnothorax</taxon>
    </lineage>
</organism>
<evidence type="ECO:0000313" key="1">
    <source>
        <dbReference type="EMBL" id="TGZ31888.1"/>
    </source>
</evidence>
<reference evidence="1 2" key="1">
    <citation type="journal article" date="2019" name="Philos. Trans. R. Soc. Lond., B, Biol. Sci.">
        <title>Ant behaviour and brain gene expression of defending hosts depend on the ecological success of the intruding social parasite.</title>
        <authorList>
            <person name="Kaur R."/>
            <person name="Stoldt M."/>
            <person name="Jongepier E."/>
            <person name="Feldmeyer B."/>
            <person name="Menzel F."/>
            <person name="Bornberg-Bauer E."/>
            <person name="Foitzik S."/>
        </authorList>
    </citation>
    <scope>NUCLEOTIDE SEQUENCE [LARGE SCALE GENOMIC DNA]</scope>
    <source>
        <tissue evidence="1">Whole body</tissue>
    </source>
</reference>
<dbReference type="Proteomes" id="UP000310200">
    <property type="component" value="Unassembled WGS sequence"/>
</dbReference>
<protein>
    <submittedName>
        <fullName evidence="1">Uncharacterized protein</fullName>
    </submittedName>
</protein>
<evidence type="ECO:0000313" key="2">
    <source>
        <dbReference type="Proteomes" id="UP000310200"/>
    </source>
</evidence>
<sequence length="71" mass="7821">MIAFPLTTPTASKKTPCVASAASLSRFATTGEDGDDFRKRLACPRSPAKKNMISFNANITEMQQKLQMEIR</sequence>
<comment type="caution">
    <text evidence="1">The sequence shown here is derived from an EMBL/GenBank/DDBJ whole genome shotgun (WGS) entry which is preliminary data.</text>
</comment>
<dbReference type="AlphaFoldDB" id="A0A4S2JDA3"/>
<accession>A0A4S2JDA3</accession>
<dbReference type="EMBL" id="QBLH01003980">
    <property type="protein sequence ID" value="TGZ31888.1"/>
    <property type="molecule type" value="Genomic_DNA"/>
</dbReference>
<proteinExistence type="predicted"/>
<gene>
    <name evidence="1" type="ORF">DBV15_01198</name>
</gene>
<keyword evidence="2" id="KW-1185">Reference proteome</keyword>